<evidence type="ECO:0000256" key="1">
    <source>
        <dbReference type="ARBA" id="ARBA00023125"/>
    </source>
</evidence>
<organism evidence="4 5">
    <name type="scientific">Ruminococcus bromii</name>
    <dbReference type="NCBI Taxonomy" id="40518"/>
    <lineage>
        <taxon>Bacteria</taxon>
        <taxon>Bacillati</taxon>
        <taxon>Bacillota</taxon>
        <taxon>Clostridia</taxon>
        <taxon>Eubacteriales</taxon>
        <taxon>Oscillospiraceae</taxon>
        <taxon>Ruminococcus</taxon>
    </lineage>
</organism>
<evidence type="ECO:0000259" key="3">
    <source>
        <dbReference type="PROSITE" id="PS50977"/>
    </source>
</evidence>
<dbReference type="EMBL" id="NNSR01000069">
    <property type="protein sequence ID" value="PKD27684.1"/>
    <property type="molecule type" value="Genomic_DNA"/>
</dbReference>
<dbReference type="Pfam" id="PF14278">
    <property type="entry name" value="TetR_C_8"/>
    <property type="match status" value="1"/>
</dbReference>
<dbReference type="Proteomes" id="UP000233425">
    <property type="component" value="Unassembled WGS sequence"/>
</dbReference>
<evidence type="ECO:0000313" key="4">
    <source>
        <dbReference type="EMBL" id="PKD27684.1"/>
    </source>
</evidence>
<dbReference type="PANTHER" id="PTHR43479">
    <property type="entry name" value="ACREF/ENVCD OPERON REPRESSOR-RELATED"/>
    <property type="match status" value="1"/>
</dbReference>
<dbReference type="PROSITE" id="PS50977">
    <property type="entry name" value="HTH_TETR_2"/>
    <property type="match status" value="1"/>
</dbReference>
<sequence>MDANVTDLRIVKTRTNIKNSLIDLLAEKNVSKITVTELAEKAMINRKTFYRHYNTVQDVVDDINYDIVNDVISHAKKSDRDGNNLVNQLNFIGLSIVENKEQINKILKNSPEVFGSGRSVELLKRFIEVSIRPVLNFKNETKLKYLVEFVVSGFISVYVRWFNDGCAESSEKLADAVNEFVLGALSEYVRPKS</sequence>
<evidence type="ECO:0000256" key="2">
    <source>
        <dbReference type="PROSITE-ProRule" id="PRU00335"/>
    </source>
</evidence>
<dbReference type="InterPro" id="IPR009057">
    <property type="entry name" value="Homeodomain-like_sf"/>
</dbReference>
<comment type="caution">
    <text evidence="4">The sequence shown here is derived from an EMBL/GenBank/DDBJ whole genome shotgun (WGS) entry which is preliminary data.</text>
</comment>
<dbReference type="RefSeq" id="WP_101029400.1">
    <property type="nucleotide sequence ID" value="NZ_CABMMZ010000069.1"/>
</dbReference>
<reference evidence="4" key="1">
    <citation type="journal article" date="2018" name="Environ. Microbiol.">
        <title>Sporulation capability and amylosome conservation among diverse human colonic and rumen isolates of the keystone starch-degrader Ruminococcus bromii.</title>
        <authorList>
            <person name="Mukhopadhya I."/>
            <person name="Morais S."/>
            <person name="Laverde-Gomez J."/>
            <person name="Sheridan P.O."/>
            <person name="Walker A.W."/>
            <person name="Kelly W."/>
            <person name="Klieve A.V."/>
            <person name="Ouwerkerk D."/>
            <person name="Duncan S.H."/>
            <person name="Louis P."/>
            <person name="Koropatkin N."/>
            <person name="Cockburn D."/>
            <person name="Kibler R."/>
            <person name="Cooper P.J."/>
            <person name="Sandoval C."/>
            <person name="Crost E."/>
            <person name="Juge N."/>
            <person name="Bayer E.A."/>
            <person name="Flint H.J."/>
        </authorList>
    </citation>
    <scope>NUCLEOTIDE SEQUENCE [LARGE SCALE GENOMIC DNA]</scope>
    <source>
        <strain evidence="4">ATCC 27255</strain>
    </source>
</reference>
<protein>
    <submittedName>
        <fullName evidence="4">Mycofactocin system transcriptional regulator</fullName>
    </submittedName>
</protein>
<feature type="DNA-binding region" description="H-T-H motif" evidence="2">
    <location>
        <begin position="34"/>
        <end position="53"/>
    </location>
</feature>
<keyword evidence="5" id="KW-1185">Reference proteome</keyword>
<dbReference type="InterPro" id="IPR039532">
    <property type="entry name" value="TetR_C_Firmicutes"/>
</dbReference>
<dbReference type="GO" id="GO:0003677">
    <property type="term" value="F:DNA binding"/>
    <property type="evidence" value="ECO:0007669"/>
    <property type="project" value="UniProtKB-UniRule"/>
</dbReference>
<dbReference type="PANTHER" id="PTHR43479:SF11">
    <property type="entry name" value="ACREF_ENVCD OPERON REPRESSOR-RELATED"/>
    <property type="match status" value="1"/>
</dbReference>
<gene>
    <name evidence="4" type="ORF">RBATCC27255_01448</name>
</gene>
<keyword evidence="1 2" id="KW-0238">DNA-binding</keyword>
<accession>A0A2N0UL28</accession>
<dbReference type="InterPro" id="IPR001647">
    <property type="entry name" value="HTH_TetR"/>
</dbReference>
<feature type="domain" description="HTH tetR-type" evidence="3">
    <location>
        <begin position="11"/>
        <end position="71"/>
    </location>
</feature>
<proteinExistence type="predicted"/>
<dbReference type="InterPro" id="IPR050624">
    <property type="entry name" value="HTH-type_Tx_Regulator"/>
</dbReference>
<dbReference type="AlphaFoldDB" id="A0A2N0UL28"/>
<dbReference type="Gene3D" id="1.10.357.10">
    <property type="entry name" value="Tetracycline Repressor, domain 2"/>
    <property type="match status" value="1"/>
</dbReference>
<evidence type="ECO:0000313" key="5">
    <source>
        <dbReference type="Proteomes" id="UP000233425"/>
    </source>
</evidence>
<dbReference type="SUPFAM" id="SSF46689">
    <property type="entry name" value="Homeodomain-like"/>
    <property type="match status" value="1"/>
</dbReference>
<name>A0A2N0UL28_9FIRM</name>